<dbReference type="Proteomes" id="UP000478417">
    <property type="component" value="Unassembled WGS sequence"/>
</dbReference>
<keyword evidence="2" id="KW-1185">Reference proteome</keyword>
<name>A0A6B2M6W8_9BACT</name>
<reference evidence="1 2" key="1">
    <citation type="submission" date="2020-02" db="EMBL/GenBank/DDBJ databases">
        <title>Albibacoteraceae fam. nov., the first described family within the subdivision 4 Verrucomicrobia.</title>
        <authorList>
            <person name="Xi F."/>
        </authorList>
    </citation>
    <scope>NUCLEOTIDE SEQUENCE [LARGE SCALE GENOMIC DNA]</scope>
    <source>
        <strain evidence="1 2">CK1056</strain>
    </source>
</reference>
<dbReference type="EMBL" id="JAAGNX010000003">
    <property type="protein sequence ID" value="NDV63390.1"/>
    <property type="molecule type" value="Genomic_DNA"/>
</dbReference>
<comment type="caution">
    <text evidence="1">The sequence shown here is derived from an EMBL/GenBank/DDBJ whole genome shotgun (WGS) entry which is preliminary data.</text>
</comment>
<dbReference type="RefSeq" id="WP_163966902.1">
    <property type="nucleotide sequence ID" value="NZ_JAAGNX010000003.1"/>
</dbReference>
<dbReference type="AlphaFoldDB" id="A0A6B2M6W8"/>
<protein>
    <submittedName>
        <fullName evidence="1">Uncharacterized protein</fullName>
    </submittedName>
</protein>
<gene>
    <name evidence="1" type="ORF">G0Q06_13070</name>
</gene>
<accession>A0A6B2M6W8</accession>
<proteinExistence type="predicted"/>
<sequence length="160" mass="17894">MILQAQPLAQEEEDLGYKEVDSISEIEALQADHQVSWHIEERFYGMTASEELNEALAGAAKALLGMPKAAKDLAFGVGKSGLKSLIPSTVDEIYQNWDLIDQQSYTRTLPLSQPIMEHFRFKGYLGLKNPVIQYRAVPTVKPYVKMDKVIIVYGASIYGD</sequence>
<evidence type="ECO:0000313" key="1">
    <source>
        <dbReference type="EMBL" id="NDV63390.1"/>
    </source>
</evidence>
<organism evidence="1 2">
    <name type="scientific">Oceanipulchritudo coccoides</name>
    <dbReference type="NCBI Taxonomy" id="2706888"/>
    <lineage>
        <taxon>Bacteria</taxon>
        <taxon>Pseudomonadati</taxon>
        <taxon>Verrucomicrobiota</taxon>
        <taxon>Opitutia</taxon>
        <taxon>Puniceicoccales</taxon>
        <taxon>Oceanipulchritudinaceae</taxon>
        <taxon>Oceanipulchritudo</taxon>
    </lineage>
</organism>
<evidence type="ECO:0000313" key="2">
    <source>
        <dbReference type="Proteomes" id="UP000478417"/>
    </source>
</evidence>